<protein>
    <recommendedName>
        <fullName evidence="1">DUF5623 domain-containing protein</fullName>
    </recommendedName>
</protein>
<sequence length="433" mass="49121">MSIAEVRPSNLANIKRLANQLKKNGRIQHREALNAAARRAGFQNFEHARRMTGVSPSRLLLTGYWEDRETFEIGRETLAISIPCAVLEMVSKAELRIVGGLSSMRIVAPDHMVIDSLGHSRDYIRDELCRAARAMQFMNATGLRPCRFDTAERVLSDLDEELPGKDHSSHWYDPKSGQFILIDEPYSRARVSSERADWSERNDWNLSATSWPGLYFPYRCAFFVASKNTKDFDFEALLSTINAMPASYTSEDWQGQSASNHNTFFSPLATSLQDKRRAKAKGTIVARASKKTLPYRRDMLGLARKPNGRMTLEEHRQAGRMIRAVLQSNFKPWSVNRRMDEIMRVLVDWLYADVAARELDTLTDPIELYYGEIVPNDPLFLRANSPEGVVSNLADLRFLLESAYPLCAPLRKMTARIETSLKIVQGQARASAL</sequence>
<dbReference type="Proteomes" id="UP000552700">
    <property type="component" value="Unassembled WGS sequence"/>
</dbReference>
<feature type="domain" description="DUF5623" evidence="1">
    <location>
        <begin position="303"/>
        <end position="422"/>
    </location>
</feature>
<gene>
    <name evidence="2" type="ORF">FHS92_003394</name>
</gene>
<name>A0A841J4I8_9SPHN</name>
<dbReference type="Gene3D" id="1.20.1260.40">
    <property type="match status" value="1"/>
</dbReference>
<evidence type="ECO:0000313" key="3">
    <source>
        <dbReference type="Proteomes" id="UP000552700"/>
    </source>
</evidence>
<dbReference type="Pfam" id="PF18536">
    <property type="entry name" value="DUF5623"/>
    <property type="match status" value="1"/>
</dbReference>
<dbReference type="RefSeq" id="WP_184081842.1">
    <property type="nucleotide sequence ID" value="NZ_JACIJP010000010.1"/>
</dbReference>
<proteinExistence type="predicted"/>
<evidence type="ECO:0000313" key="2">
    <source>
        <dbReference type="EMBL" id="MBB6125630.1"/>
    </source>
</evidence>
<evidence type="ECO:0000259" key="1">
    <source>
        <dbReference type="Pfam" id="PF18536"/>
    </source>
</evidence>
<organism evidence="2 3">
    <name type="scientific">Sphingobium subterraneum</name>
    <dbReference type="NCBI Taxonomy" id="627688"/>
    <lineage>
        <taxon>Bacteria</taxon>
        <taxon>Pseudomonadati</taxon>
        <taxon>Pseudomonadota</taxon>
        <taxon>Alphaproteobacteria</taxon>
        <taxon>Sphingomonadales</taxon>
        <taxon>Sphingomonadaceae</taxon>
        <taxon>Sphingobium</taxon>
    </lineage>
</organism>
<keyword evidence="3" id="KW-1185">Reference proteome</keyword>
<accession>A0A841J4I8</accession>
<dbReference type="EMBL" id="JACIJP010000010">
    <property type="protein sequence ID" value="MBB6125630.1"/>
    <property type="molecule type" value="Genomic_DNA"/>
</dbReference>
<comment type="caution">
    <text evidence="2">The sequence shown here is derived from an EMBL/GenBank/DDBJ whole genome shotgun (WGS) entry which is preliminary data.</text>
</comment>
<reference evidence="2 3" key="1">
    <citation type="submission" date="2020-08" db="EMBL/GenBank/DDBJ databases">
        <title>Genomic Encyclopedia of Type Strains, Phase IV (KMG-IV): sequencing the most valuable type-strain genomes for metagenomic binning, comparative biology and taxonomic classification.</title>
        <authorList>
            <person name="Goeker M."/>
        </authorList>
    </citation>
    <scope>NUCLEOTIDE SEQUENCE [LARGE SCALE GENOMIC DNA]</scope>
    <source>
        <strain evidence="2 3">DSM 102255</strain>
    </source>
</reference>
<dbReference type="InterPro" id="IPR040531">
    <property type="entry name" value="DUF5623"/>
</dbReference>
<dbReference type="AlphaFoldDB" id="A0A841J4I8"/>